<sequence length="141" mass="15003">MSLPWTSYSTSLSTSHSAGRATRLAVCRQHSVQRSVHRSTLSAHVVPTATTRFGDDDLLLLLLVSTWELQTARPAPAIPLVEMTEQELLEYWSDPADEPGPLPYRPTGRTDLSPTAAASCPASKNTTTGTASAGRDAGALA</sequence>
<feature type="region of interest" description="Disordered" evidence="1">
    <location>
        <begin position="93"/>
        <end position="141"/>
    </location>
</feature>
<dbReference type="EMBL" id="BAAAMR010000151">
    <property type="protein sequence ID" value="GAA2168035.1"/>
    <property type="molecule type" value="Genomic_DNA"/>
</dbReference>
<proteinExistence type="predicted"/>
<gene>
    <name evidence="2" type="ORF">GCM10009727_89120</name>
</gene>
<name>A0ABN3AHY9_9ACTN</name>
<evidence type="ECO:0000313" key="2">
    <source>
        <dbReference type="EMBL" id="GAA2168035.1"/>
    </source>
</evidence>
<organism evidence="2 3">
    <name type="scientific">Actinomadura napierensis</name>
    <dbReference type="NCBI Taxonomy" id="267854"/>
    <lineage>
        <taxon>Bacteria</taxon>
        <taxon>Bacillati</taxon>
        <taxon>Actinomycetota</taxon>
        <taxon>Actinomycetes</taxon>
        <taxon>Streptosporangiales</taxon>
        <taxon>Thermomonosporaceae</taxon>
        <taxon>Actinomadura</taxon>
    </lineage>
</organism>
<comment type="caution">
    <text evidence="2">The sequence shown here is derived from an EMBL/GenBank/DDBJ whole genome shotgun (WGS) entry which is preliminary data.</text>
</comment>
<keyword evidence="3" id="KW-1185">Reference proteome</keyword>
<evidence type="ECO:0000256" key="1">
    <source>
        <dbReference type="SAM" id="MobiDB-lite"/>
    </source>
</evidence>
<feature type="compositionally biased region" description="Polar residues" evidence="1">
    <location>
        <begin position="122"/>
        <end position="131"/>
    </location>
</feature>
<dbReference type="Proteomes" id="UP001501020">
    <property type="component" value="Unassembled WGS sequence"/>
</dbReference>
<protein>
    <submittedName>
        <fullName evidence="2">Uncharacterized protein</fullName>
    </submittedName>
</protein>
<evidence type="ECO:0000313" key="3">
    <source>
        <dbReference type="Proteomes" id="UP001501020"/>
    </source>
</evidence>
<reference evidence="2 3" key="1">
    <citation type="journal article" date="2019" name="Int. J. Syst. Evol. Microbiol.">
        <title>The Global Catalogue of Microorganisms (GCM) 10K type strain sequencing project: providing services to taxonomists for standard genome sequencing and annotation.</title>
        <authorList>
            <consortium name="The Broad Institute Genomics Platform"/>
            <consortium name="The Broad Institute Genome Sequencing Center for Infectious Disease"/>
            <person name="Wu L."/>
            <person name="Ma J."/>
        </authorList>
    </citation>
    <scope>NUCLEOTIDE SEQUENCE [LARGE SCALE GENOMIC DNA]</scope>
    <source>
        <strain evidence="2 3">JCM 13850</strain>
    </source>
</reference>
<accession>A0ABN3AHY9</accession>